<sequence>MPLVTSVIDDKSPLISYDSTWIAGTAQDSFATDYYRGTFTVNNVTDGLASFSFNGTAIWIYGANRPNHGSYTVQVDSATYSNLDGAGNNLFQQSLFNISSLNQEMHTVRLTNTASGGLYVDVDMIVWQSQVGNMGDQLVSEAVQDTDSRFQYQEPAWSTASSDDINFGLFSNGTGHVTQTYDASVAFTFIGMLVVRREAISLFGTSGPSNGPYSVQLDDGQTVQYNASTIYPTNYGVMIYHADNLGPGSHQLVLTNLPATSGQSIYIDYAQLWTLVNTSAPTGTPLPNTSDVSQKKLSAGAIAGIVVAVVAAVLSAGAALLFYRRWKAAMATQQDLYRTINPQQRLLASATVAPTGFSSSLETRSNASLLRNDTSIQAFSARVQQPANYDAAQYDAIVPAYPGVASGSRDSRSIVDTVSSPTQSAVDEGLGRRPLPEAPGGGMSLSDEFSKLANSQRHQSIMTADHSSIAVSEVLPNYTQVIGNATTTHG</sequence>
<dbReference type="Proteomes" id="UP000683000">
    <property type="component" value="Unassembled WGS sequence"/>
</dbReference>
<protein>
    <recommendedName>
        <fullName evidence="5">Transmembrane protein</fullName>
    </recommendedName>
</protein>
<comment type="caution">
    <text evidence="3">The sequence shown here is derived from an EMBL/GenBank/DDBJ whole genome shotgun (WGS) entry which is preliminary data.</text>
</comment>
<evidence type="ECO:0000256" key="2">
    <source>
        <dbReference type="SAM" id="Phobius"/>
    </source>
</evidence>
<keyword evidence="2" id="KW-0812">Transmembrane</keyword>
<evidence type="ECO:0000313" key="3">
    <source>
        <dbReference type="EMBL" id="KAG6372416.1"/>
    </source>
</evidence>
<dbReference type="EMBL" id="JAGFBS010000028">
    <property type="protein sequence ID" value="KAG6372416.1"/>
    <property type="molecule type" value="Genomic_DNA"/>
</dbReference>
<organism evidence="3 4">
    <name type="scientific">Boletus reticuloceps</name>
    <dbReference type="NCBI Taxonomy" id="495285"/>
    <lineage>
        <taxon>Eukaryota</taxon>
        <taxon>Fungi</taxon>
        <taxon>Dikarya</taxon>
        <taxon>Basidiomycota</taxon>
        <taxon>Agaricomycotina</taxon>
        <taxon>Agaricomycetes</taxon>
        <taxon>Agaricomycetidae</taxon>
        <taxon>Boletales</taxon>
        <taxon>Boletineae</taxon>
        <taxon>Boletaceae</taxon>
        <taxon>Boletoideae</taxon>
        <taxon>Boletus</taxon>
    </lineage>
</organism>
<accession>A0A8I2YHY6</accession>
<keyword evidence="2" id="KW-0472">Membrane</keyword>
<dbReference type="OrthoDB" id="2563669at2759"/>
<feature type="compositionally biased region" description="Polar residues" evidence="1">
    <location>
        <begin position="414"/>
        <end position="425"/>
    </location>
</feature>
<evidence type="ECO:0000313" key="4">
    <source>
        <dbReference type="Proteomes" id="UP000683000"/>
    </source>
</evidence>
<proteinExistence type="predicted"/>
<name>A0A8I2YHY6_9AGAM</name>
<keyword evidence="4" id="KW-1185">Reference proteome</keyword>
<reference evidence="3" key="1">
    <citation type="submission" date="2021-03" db="EMBL/GenBank/DDBJ databases">
        <title>Evolutionary innovations through gain and loss of genes in the ectomycorrhizal Boletales.</title>
        <authorList>
            <person name="Wu G."/>
            <person name="Miyauchi S."/>
            <person name="Morin E."/>
            <person name="Yang Z.-L."/>
            <person name="Xu J."/>
            <person name="Martin F.M."/>
        </authorList>
    </citation>
    <scope>NUCLEOTIDE SEQUENCE</scope>
    <source>
        <strain evidence="3">BR01</strain>
    </source>
</reference>
<evidence type="ECO:0008006" key="5">
    <source>
        <dbReference type="Google" id="ProtNLM"/>
    </source>
</evidence>
<evidence type="ECO:0000256" key="1">
    <source>
        <dbReference type="SAM" id="MobiDB-lite"/>
    </source>
</evidence>
<keyword evidence="2" id="KW-1133">Transmembrane helix</keyword>
<feature type="region of interest" description="Disordered" evidence="1">
    <location>
        <begin position="407"/>
        <end position="447"/>
    </location>
</feature>
<gene>
    <name evidence="3" type="ORF">JVT61DRAFT_7890</name>
</gene>
<dbReference type="AlphaFoldDB" id="A0A8I2YHY6"/>
<feature type="transmembrane region" description="Helical" evidence="2">
    <location>
        <begin position="297"/>
        <end position="323"/>
    </location>
</feature>
<dbReference type="Gene3D" id="2.60.120.260">
    <property type="entry name" value="Galactose-binding domain-like"/>
    <property type="match status" value="2"/>
</dbReference>